<dbReference type="EMBL" id="JQBL01000003">
    <property type="protein sequence ID" value="KRN51089.1"/>
    <property type="molecule type" value="Genomic_DNA"/>
</dbReference>
<evidence type="ECO:0000313" key="2">
    <source>
        <dbReference type="EMBL" id="KRN51089.1"/>
    </source>
</evidence>
<reference evidence="2 3" key="1">
    <citation type="journal article" date="2015" name="Genome Announc.">
        <title>Expanding the biotechnology potential of lactobacilli through comparative genomics of 213 strains and associated genera.</title>
        <authorList>
            <person name="Sun Z."/>
            <person name="Harris H.M."/>
            <person name="McCann A."/>
            <person name="Guo C."/>
            <person name="Argimon S."/>
            <person name="Zhang W."/>
            <person name="Yang X."/>
            <person name="Jeffery I.B."/>
            <person name="Cooney J.C."/>
            <person name="Kagawa T.F."/>
            <person name="Liu W."/>
            <person name="Song Y."/>
            <person name="Salvetti E."/>
            <person name="Wrobel A."/>
            <person name="Rasinkangas P."/>
            <person name="Parkhill J."/>
            <person name="Rea M.C."/>
            <person name="O'Sullivan O."/>
            <person name="Ritari J."/>
            <person name="Douillard F.P."/>
            <person name="Paul Ross R."/>
            <person name="Yang R."/>
            <person name="Briner A.E."/>
            <person name="Felis G.E."/>
            <person name="de Vos W.M."/>
            <person name="Barrangou R."/>
            <person name="Klaenhammer T.R."/>
            <person name="Caufield P.W."/>
            <person name="Cui Y."/>
            <person name="Zhang H."/>
            <person name="O'Toole P.W."/>
        </authorList>
    </citation>
    <scope>NUCLEOTIDE SEQUENCE [LARGE SCALE GENOMIC DNA]</scope>
    <source>
        <strain evidence="2 3">DSM 20405</strain>
    </source>
</reference>
<keyword evidence="1" id="KW-1133">Transmembrane helix</keyword>
<proteinExistence type="predicted"/>
<protein>
    <submittedName>
        <fullName evidence="2">Uncharacterized protein</fullName>
    </submittedName>
</protein>
<feature type="transmembrane region" description="Helical" evidence="1">
    <location>
        <begin position="96"/>
        <end position="116"/>
    </location>
</feature>
<dbReference type="Proteomes" id="UP000051841">
    <property type="component" value="Unassembled WGS sequence"/>
</dbReference>
<comment type="caution">
    <text evidence="2">The sequence shown here is derived from an EMBL/GenBank/DDBJ whole genome shotgun (WGS) entry which is preliminary data.</text>
</comment>
<keyword evidence="1" id="KW-0812">Transmembrane</keyword>
<sequence>MEDMGKYMKSKFANLIILTIDVYILYAIFDGCYHRINPVLLDYGNAYRNLHVSSELMVTVIVSYLPVCVAVDQFSKLFSIDKEKREKICISTLNKMSYFMVISFITEAWIAKVITICNDNSIHISNIQSKNGLSSFLGLTMGWHIVFGIVDFFFIKRMIFGENRKKIRNDIHANKEDRSFKWFMLLLDLIFIFFITYIITYIFLTTYSKVSFAPLILFILLFVPLNDGIETLHKILERKDTIFEDEFERVKPSICQEFRNAKTDMANQLTDLELQGEDSVLDIFNIIKDDKISIALKGMDLKPFIPDAKVTSRLSKNNVYTLYDLKKYENENDLARSCNISFSDAKKLFEFYNSIIHQLKNANMKYFMDYNVDYENGFFDDNGMIEAIYGYREFIEKGNALNDFYKVFSDYYKEHINEVEFYEDDVKFSLLNDEDKKRVIQVNDEVTDYLHSEEFKLNAHILAYDPNNNMQEIYLDFKDHLDEYLKLATNITGEYWYIKNSPFNFEADKEKSQIKAKEPAVKEVVRRDRESYFDILTYDKEDLQKYLATAKENAKDDLDYEYQFIKDNKIDEILEDTSLEQLKSVSSKLFEEMSNEGVESVDDLLSRYDENTLAKRFCIRGNVSHTIMNEAEEFKANLSESQLEYSIEPKVDFYDGFVGDNQIIKAIYHYREEMKYYDHIKEYYDSFLLFYENHKELLELYDNVDAYENSDLDTQKNANICNNEVYKYLRTKKHKTAMELTSSIDGDPEKIYNDFFNHQTDYLDVANSCTDGKWSIYDSEKEDTKYNFHIKDSSKGLSNADQSKSYYESALKHELRNTLYTLNLAYDEFLNAEGYASVKAHQENIKKAVNNKLRKYNLVGVHDLKELYEVALKRYEDSVSIKELDDNLLLLKELSGYKDIYQYIVAHEQKKKSMISKEYNHAVDLANAHKFEEALIVCESISSYTNVNDLRKKINVLRDNNDKRIGLYEYLVNQYTNANTLEIYDKLYYAFKELDGYKDAYKYMNQCKKHIDSMNAIKDRKEKKYQTARDMYKKSRTVQDYLKVQDLFSALHGYNDSQFYLDSINKEIQRLRELYAEKTNKSDNIFKDNGLGPLSDEEIQAILAMRQTKIIEKEDMSNTSEVLNDNHDKKKVEIEEDHKLITNSIFTINYSITDTSLDDCIYTIAIKDEFGSTMSDTKEINTNDANRKVTLTLKAGTTFDKTKDYKIVLINKNNGKVLQEKKCKIDIVFTSDFDF</sequence>
<feature type="transmembrane region" description="Helical" evidence="1">
    <location>
        <begin position="182"/>
        <end position="204"/>
    </location>
</feature>
<gene>
    <name evidence="2" type="ORF">IV49_GL001164</name>
</gene>
<keyword evidence="1" id="KW-0472">Membrane</keyword>
<accession>A0A0R2HDI7</accession>
<organism evidence="2 3">
    <name type="scientific">Kandleria vitulina DSM 20405</name>
    <dbReference type="NCBI Taxonomy" id="1410657"/>
    <lineage>
        <taxon>Bacteria</taxon>
        <taxon>Bacillati</taxon>
        <taxon>Bacillota</taxon>
        <taxon>Erysipelotrichia</taxon>
        <taxon>Erysipelotrichales</taxon>
        <taxon>Coprobacillaceae</taxon>
        <taxon>Kandleria</taxon>
    </lineage>
</organism>
<name>A0A0R2HDI7_9FIRM</name>
<keyword evidence="3" id="KW-1185">Reference proteome</keyword>
<feature type="transmembrane region" description="Helical" evidence="1">
    <location>
        <begin position="56"/>
        <end position="75"/>
    </location>
</feature>
<dbReference type="AlphaFoldDB" id="A0A0R2HDI7"/>
<evidence type="ECO:0000256" key="1">
    <source>
        <dbReference type="SAM" id="Phobius"/>
    </source>
</evidence>
<feature type="transmembrane region" description="Helical" evidence="1">
    <location>
        <begin position="12"/>
        <end position="36"/>
    </location>
</feature>
<evidence type="ECO:0000313" key="3">
    <source>
        <dbReference type="Proteomes" id="UP000051841"/>
    </source>
</evidence>
<feature type="transmembrane region" description="Helical" evidence="1">
    <location>
        <begin position="136"/>
        <end position="155"/>
    </location>
</feature>
<dbReference type="RefSeq" id="WP_031588616.1">
    <property type="nucleotide sequence ID" value="NZ_JQBL01000003.1"/>
</dbReference>
<dbReference type="PATRIC" id="fig|1410657.5.peg.1205"/>